<evidence type="ECO:0008006" key="4">
    <source>
        <dbReference type="Google" id="ProtNLM"/>
    </source>
</evidence>
<comment type="caution">
    <text evidence="2">The sequence shown here is derived from an EMBL/GenBank/DDBJ whole genome shotgun (WGS) entry which is preliminary data.</text>
</comment>
<feature type="region of interest" description="Disordered" evidence="1">
    <location>
        <begin position="355"/>
        <end position="379"/>
    </location>
</feature>
<protein>
    <recommendedName>
        <fullName evidence="4">Reverse transcriptase domain-containing protein</fullName>
    </recommendedName>
</protein>
<name>A0A1Q9CZJ1_SYMMI</name>
<evidence type="ECO:0000313" key="3">
    <source>
        <dbReference type="Proteomes" id="UP000186817"/>
    </source>
</evidence>
<dbReference type="AlphaFoldDB" id="A0A1Q9CZJ1"/>
<proteinExistence type="predicted"/>
<gene>
    <name evidence="2" type="ORF">AK812_SmicGene30376</name>
</gene>
<reference evidence="2 3" key="1">
    <citation type="submission" date="2016-02" db="EMBL/GenBank/DDBJ databases">
        <title>Genome analysis of coral dinoflagellate symbionts highlights evolutionary adaptations to a symbiotic lifestyle.</title>
        <authorList>
            <person name="Aranda M."/>
            <person name="Li Y."/>
            <person name="Liew Y.J."/>
            <person name="Baumgarten S."/>
            <person name="Simakov O."/>
            <person name="Wilson M."/>
            <person name="Piel J."/>
            <person name="Ashoor H."/>
            <person name="Bougouffa S."/>
            <person name="Bajic V.B."/>
            <person name="Ryu T."/>
            <person name="Ravasi T."/>
            <person name="Bayer T."/>
            <person name="Micklem G."/>
            <person name="Kim H."/>
            <person name="Bhak J."/>
            <person name="Lajeunesse T.C."/>
            <person name="Voolstra C.R."/>
        </authorList>
    </citation>
    <scope>NUCLEOTIDE SEQUENCE [LARGE SCALE GENOMIC DNA]</scope>
    <source>
        <strain evidence="2 3">CCMP2467</strain>
    </source>
</reference>
<dbReference type="Proteomes" id="UP000186817">
    <property type="component" value="Unassembled WGS sequence"/>
</dbReference>
<accession>A0A1Q9CZJ1</accession>
<evidence type="ECO:0000256" key="1">
    <source>
        <dbReference type="SAM" id="MobiDB-lite"/>
    </source>
</evidence>
<evidence type="ECO:0000313" key="2">
    <source>
        <dbReference type="EMBL" id="OLP88324.1"/>
    </source>
</evidence>
<dbReference type="EMBL" id="LSRX01000820">
    <property type="protein sequence ID" value="OLP88324.1"/>
    <property type="molecule type" value="Genomic_DNA"/>
</dbReference>
<sequence>MSRESFLTALQDAAPSLLPFVRLFYGRTSIYYWWDDTGRRREVHQGEGCEQGDPLAPALYAIGQHAALLAAQSRLQADEEVFAFLDDLYVLTTLPRARVARDVVAGAVEAGCGIASNHGKTRIFGWSNAPAPPEVADLGPDVWRGNKPPHQRGFVVLGAPIGHPAFIQAWADERLQEVGDVCRLFFSCVPNAGFATVELNARMLPKCPLTGKQTRTRLCIVGQHVCMRVDNGGNAEYANQRFCARAGAEAILKRRPLTRWDDKLGGQYPKGGTRGAVLKEGVELPPTAASARREREWEIVGTASQRGGTSMNSFDARSDRAAFASMAAEDGQALPYARCYSVRFGAAAANFQREDDEDCGGRASKKKAPAADNTDGDLRPSMSSELEGKLFRYTGETGEFMLMFVEQIVDIIVQCSLARHIVALCRVIHSMPSTAMTSNATVSFITVTVLSFT</sequence>
<organism evidence="2 3">
    <name type="scientific">Symbiodinium microadriaticum</name>
    <name type="common">Dinoflagellate</name>
    <name type="synonym">Zooxanthella microadriatica</name>
    <dbReference type="NCBI Taxonomy" id="2951"/>
    <lineage>
        <taxon>Eukaryota</taxon>
        <taxon>Sar</taxon>
        <taxon>Alveolata</taxon>
        <taxon>Dinophyceae</taxon>
        <taxon>Suessiales</taxon>
        <taxon>Symbiodiniaceae</taxon>
        <taxon>Symbiodinium</taxon>
    </lineage>
</organism>
<keyword evidence="3" id="KW-1185">Reference proteome</keyword>
<dbReference type="OrthoDB" id="444472at2759"/>